<evidence type="ECO:0000313" key="4">
    <source>
        <dbReference type="EMBL" id="EKE71914.1"/>
    </source>
</evidence>
<keyword evidence="2" id="KW-1133">Transmembrane helix</keyword>
<dbReference type="GO" id="GO:0042834">
    <property type="term" value="F:peptidoglycan binding"/>
    <property type="evidence" value="ECO:0007669"/>
    <property type="project" value="InterPro"/>
</dbReference>
<feature type="compositionally biased region" description="Polar residues" evidence="1">
    <location>
        <begin position="69"/>
        <end position="82"/>
    </location>
</feature>
<dbReference type="eggNOG" id="COG3087">
    <property type="taxonomic scope" value="Bacteria"/>
</dbReference>
<protein>
    <recommendedName>
        <fullName evidence="3">SPOR domain-containing protein</fullName>
    </recommendedName>
</protein>
<dbReference type="PROSITE" id="PS51724">
    <property type="entry name" value="SPOR"/>
    <property type="match status" value="1"/>
</dbReference>
<dbReference type="AlphaFoldDB" id="K2JN29"/>
<feature type="region of interest" description="Disordered" evidence="1">
    <location>
        <begin position="1"/>
        <end position="25"/>
    </location>
</feature>
<evidence type="ECO:0000259" key="3">
    <source>
        <dbReference type="PROSITE" id="PS51724"/>
    </source>
</evidence>
<feature type="domain" description="SPOR" evidence="3">
    <location>
        <begin position="334"/>
        <end position="419"/>
    </location>
</feature>
<proteinExistence type="predicted"/>
<keyword evidence="5" id="KW-1185">Reference proteome</keyword>
<feature type="region of interest" description="Disordered" evidence="1">
    <location>
        <begin position="67"/>
        <end position="126"/>
    </location>
</feature>
<dbReference type="Proteomes" id="UP000006762">
    <property type="component" value="Unassembled WGS sequence"/>
</dbReference>
<feature type="transmembrane region" description="Helical" evidence="2">
    <location>
        <begin position="136"/>
        <end position="154"/>
    </location>
</feature>
<evidence type="ECO:0000313" key="5">
    <source>
        <dbReference type="Proteomes" id="UP000006762"/>
    </source>
</evidence>
<keyword evidence="2" id="KW-0812">Transmembrane</keyword>
<name>K2JN29_9RHOB</name>
<keyword evidence="2" id="KW-0472">Membrane</keyword>
<dbReference type="RefSeq" id="WP_009571759.1">
    <property type="nucleotide sequence ID" value="NZ_AMRK01000004.1"/>
</dbReference>
<organism evidence="4 5">
    <name type="scientific">Celeribacter baekdonensis B30</name>
    <dbReference type="NCBI Taxonomy" id="1208323"/>
    <lineage>
        <taxon>Bacteria</taxon>
        <taxon>Pseudomonadati</taxon>
        <taxon>Pseudomonadota</taxon>
        <taxon>Alphaproteobacteria</taxon>
        <taxon>Rhodobacterales</taxon>
        <taxon>Roseobacteraceae</taxon>
        <taxon>Celeribacter</taxon>
    </lineage>
</organism>
<reference evidence="4 5" key="1">
    <citation type="submission" date="2012-09" db="EMBL/GenBank/DDBJ databases">
        <title>Celeribacter baekdonensis B30 Genome Sequencing.</title>
        <authorList>
            <person name="Wang W."/>
        </authorList>
    </citation>
    <scope>NUCLEOTIDE SEQUENCE [LARGE SCALE GENOMIC DNA]</scope>
    <source>
        <strain evidence="4 5">B30</strain>
    </source>
</reference>
<dbReference type="InterPro" id="IPR007730">
    <property type="entry name" value="SPOR-like_dom"/>
</dbReference>
<dbReference type="EMBL" id="AMRK01000004">
    <property type="protein sequence ID" value="EKE71914.1"/>
    <property type="molecule type" value="Genomic_DNA"/>
</dbReference>
<gene>
    <name evidence="4" type="ORF">B30_09098</name>
</gene>
<comment type="caution">
    <text evidence="4">The sequence shown here is derived from an EMBL/GenBank/DDBJ whole genome shotgun (WGS) entry which is preliminary data.</text>
</comment>
<evidence type="ECO:0000256" key="1">
    <source>
        <dbReference type="SAM" id="MobiDB-lite"/>
    </source>
</evidence>
<dbReference type="InterPro" id="IPR036680">
    <property type="entry name" value="SPOR-like_sf"/>
</dbReference>
<dbReference type="SUPFAM" id="SSF110997">
    <property type="entry name" value="Sporulation related repeat"/>
    <property type="match status" value="1"/>
</dbReference>
<sequence>MAQDFRNGPNAGYPSPRVNGNYVADKNGTYTYREAHLSQSRSSGAQNFGAATDPDRYFTDQDVRFAPQSGAQSGYPSGQPSVQYAGHHGHAPQGFSAPQSHYASGPDTGPAYVYDTTGDDGSSEGFERPKLGKAQWAGAVVSLALVLGLGVWGYQLMMRDVNGVPVIRALEGSARMVPDDPGGQLAMHQGLAVNSVTADGSAAAPADSLILAPRIATLSDEDQPMSATQTVVSAYEPENTAYSVQPEEPVVAPDMTTVAVEDDPLELDSVEEVASAADVMPETSGIVHSPRPKPRPVRLASLASVPSTSSASLEGVAGDILAAIGATDELAPSEVPTGARLVQFGAFQNEEIARSEWDRLSGRFEDLMEGKSRVIERAESGGTTFYRLRAYGFADASDANRFCAALTAMNAACVPTVQR</sequence>
<dbReference type="Pfam" id="PF05036">
    <property type="entry name" value="SPOR"/>
    <property type="match status" value="1"/>
</dbReference>
<dbReference type="PATRIC" id="fig|1208323.3.peg.1880"/>
<evidence type="ECO:0000256" key="2">
    <source>
        <dbReference type="SAM" id="Phobius"/>
    </source>
</evidence>
<dbReference type="STRING" id="1208323.B30_09098"/>
<accession>K2JN29</accession>
<dbReference type="Gene3D" id="3.30.70.1070">
    <property type="entry name" value="Sporulation related repeat"/>
    <property type="match status" value="1"/>
</dbReference>